<keyword evidence="2 4" id="KW-0238">DNA-binding</keyword>
<dbReference type="InterPro" id="IPR023459">
    <property type="entry name" value="Tscrpt_elong_fac_GreA/B_fam"/>
</dbReference>
<dbReference type="InterPro" id="IPR006358">
    <property type="entry name" value="Tscrpt_elong_fac_GreB"/>
</dbReference>
<evidence type="ECO:0000313" key="9">
    <source>
        <dbReference type="Proteomes" id="UP001196068"/>
    </source>
</evidence>
<dbReference type="Gene3D" id="3.10.50.30">
    <property type="entry name" value="Transcription elongation factor, GreA/GreB, C-terminal domain"/>
    <property type="match status" value="1"/>
</dbReference>
<organism evidence="8 9">
    <name type="scientific">Plastoroseomonas arctica</name>
    <dbReference type="NCBI Taxonomy" id="1509237"/>
    <lineage>
        <taxon>Bacteria</taxon>
        <taxon>Pseudomonadati</taxon>
        <taxon>Pseudomonadota</taxon>
        <taxon>Alphaproteobacteria</taxon>
        <taxon>Acetobacterales</taxon>
        <taxon>Acetobacteraceae</taxon>
        <taxon>Plastoroseomonas</taxon>
    </lineage>
</organism>
<keyword evidence="8" id="KW-0648">Protein biosynthesis</keyword>
<dbReference type="Pfam" id="PF03449">
    <property type="entry name" value="GreA_GreB_N"/>
    <property type="match status" value="1"/>
</dbReference>
<dbReference type="NCBIfam" id="NF002506">
    <property type="entry name" value="PRK01885.1"/>
    <property type="match status" value="1"/>
</dbReference>
<comment type="function">
    <text evidence="4">Necessary for efficient RNA polymerase transcription elongation past template-encoded arresting sites. The arresting sites in DNA have the property of trapping a certain fraction of elongating RNA polymerases that pass through, resulting in locked ternary complexes. Cleavage of the nascent transcript by cleavage factors such as GreA or GreB allows the resumption of elongation from the new 3'terminus. GreB releases sequences of up to 9 nucleotides in length.</text>
</comment>
<feature type="region of interest" description="Disordered" evidence="5">
    <location>
        <begin position="1"/>
        <end position="23"/>
    </location>
</feature>
<dbReference type="HAMAP" id="MF_00105">
    <property type="entry name" value="GreA_GreB"/>
    <property type="match status" value="1"/>
</dbReference>
<dbReference type="SUPFAM" id="SSF46557">
    <property type="entry name" value="GreA transcript cleavage protein, N-terminal domain"/>
    <property type="match status" value="1"/>
</dbReference>
<dbReference type="AlphaFoldDB" id="A0AAF1JXL6"/>
<feature type="domain" description="Transcription elongation factor GreA/GreB N-terminal" evidence="7">
    <location>
        <begin position="22"/>
        <end position="91"/>
    </location>
</feature>
<sequence>MADADEDDQAGPPGLPSGTPFYMTAPGAAGLQAELKRLWVEERPKVVEIVSWAASLGDRSENADYKYGKRRLHEIDRRVRFITKRLERVQVVDPGAQTRRDQVFFGASVTYARADDSEIRITIVGVDEAEPDLGRISWVAPIARALLGKRVGDTVRLRTPAGMEEIEVMQISYPDATP</sequence>
<keyword evidence="9" id="KW-1185">Reference proteome</keyword>
<dbReference type="FunFam" id="1.10.287.180:FF:000001">
    <property type="entry name" value="Transcription elongation factor GreA"/>
    <property type="match status" value="1"/>
</dbReference>
<dbReference type="InterPro" id="IPR028624">
    <property type="entry name" value="Tscrpt_elong_fac_GreA/B"/>
</dbReference>
<dbReference type="NCBIfam" id="TIGR01461">
    <property type="entry name" value="greB"/>
    <property type="match status" value="1"/>
</dbReference>
<name>A0AAF1JXL6_9PROT</name>
<evidence type="ECO:0000313" key="8">
    <source>
        <dbReference type="EMBL" id="MBR0653799.1"/>
    </source>
</evidence>
<evidence type="ECO:0000256" key="5">
    <source>
        <dbReference type="SAM" id="MobiDB-lite"/>
    </source>
</evidence>
<evidence type="ECO:0000259" key="6">
    <source>
        <dbReference type="Pfam" id="PF01272"/>
    </source>
</evidence>
<evidence type="ECO:0000256" key="1">
    <source>
        <dbReference type="ARBA" id="ARBA00023015"/>
    </source>
</evidence>
<proteinExistence type="inferred from homology"/>
<dbReference type="FunFam" id="3.10.50.30:FF:000001">
    <property type="entry name" value="Transcription elongation factor GreA"/>
    <property type="match status" value="1"/>
</dbReference>
<dbReference type="GO" id="GO:0006354">
    <property type="term" value="P:DNA-templated transcription elongation"/>
    <property type="evidence" value="ECO:0007669"/>
    <property type="project" value="TreeGrafter"/>
</dbReference>
<comment type="similarity">
    <text evidence="4">Belongs to the GreA/GreB family. GreB subfamily.</text>
</comment>
<dbReference type="InterPro" id="IPR036805">
    <property type="entry name" value="Tscrpt_elong_fac_GreA/B_N_sf"/>
</dbReference>
<gene>
    <name evidence="4 8" type="primary">greB</name>
    <name evidence="8" type="ORF">GXW79_01775</name>
</gene>
<dbReference type="PROSITE" id="PS00829">
    <property type="entry name" value="GREAB_1"/>
    <property type="match status" value="1"/>
</dbReference>
<dbReference type="InterPro" id="IPR036953">
    <property type="entry name" value="GreA/GreB_C_sf"/>
</dbReference>
<dbReference type="PANTHER" id="PTHR30437">
    <property type="entry name" value="TRANSCRIPTION ELONGATION FACTOR GREA"/>
    <property type="match status" value="1"/>
</dbReference>
<dbReference type="Gene3D" id="1.10.287.180">
    <property type="entry name" value="Transcription elongation factor, GreA/GreB, N-terminal domain"/>
    <property type="match status" value="1"/>
</dbReference>
<dbReference type="InterPro" id="IPR001437">
    <property type="entry name" value="Tscrpt_elong_fac_GreA/B_C"/>
</dbReference>
<dbReference type="GO" id="GO:0070063">
    <property type="term" value="F:RNA polymerase binding"/>
    <property type="evidence" value="ECO:0007669"/>
    <property type="project" value="InterPro"/>
</dbReference>
<dbReference type="Proteomes" id="UP001196068">
    <property type="component" value="Unassembled WGS sequence"/>
</dbReference>
<dbReference type="RefSeq" id="WP_246503606.1">
    <property type="nucleotide sequence ID" value="NZ_JAAEDH010000001.1"/>
</dbReference>
<reference evidence="8" key="2">
    <citation type="journal article" date="2021" name="Syst. Appl. Microbiol.">
        <title>Roseomonas hellenica sp. nov., isolated from roots of wild-growing Alkanna tinctoria.</title>
        <authorList>
            <person name="Rat A."/>
            <person name="Naranjo H.D."/>
            <person name="Lebbe L."/>
            <person name="Cnockaert M."/>
            <person name="Krigas N."/>
            <person name="Grigoriadou K."/>
            <person name="Maloupa E."/>
            <person name="Willems A."/>
        </authorList>
    </citation>
    <scope>NUCLEOTIDE SEQUENCE</scope>
    <source>
        <strain evidence="8">LMG 28251</strain>
    </source>
</reference>
<accession>A0AAF1JXL6</accession>
<evidence type="ECO:0000256" key="3">
    <source>
        <dbReference type="ARBA" id="ARBA00023163"/>
    </source>
</evidence>
<dbReference type="InterPro" id="IPR018151">
    <property type="entry name" value="TF_GreA/GreB_CS"/>
</dbReference>
<evidence type="ECO:0000259" key="7">
    <source>
        <dbReference type="Pfam" id="PF03449"/>
    </source>
</evidence>
<dbReference type="HAMAP" id="MF_00930">
    <property type="entry name" value="GreB"/>
    <property type="match status" value="1"/>
</dbReference>
<dbReference type="PIRSF" id="PIRSF006092">
    <property type="entry name" value="GreA_GreB"/>
    <property type="match status" value="1"/>
</dbReference>
<evidence type="ECO:0000256" key="4">
    <source>
        <dbReference type="HAMAP-Rule" id="MF_00930"/>
    </source>
</evidence>
<evidence type="ECO:0000256" key="2">
    <source>
        <dbReference type="ARBA" id="ARBA00023125"/>
    </source>
</evidence>
<dbReference type="SUPFAM" id="SSF54534">
    <property type="entry name" value="FKBP-like"/>
    <property type="match status" value="1"/>
</dbReference>
<dbReference type="GO" id="GO:0003746">
    <property type="term" value="F:translation elongation factor activity"/>
    <property type="evidence" value="ECO:0007669"/>
    <property type="project" value="UniProtKB-KW"/>
</dbReference>
<reference evidence="8" key="1">
    <citation type="submission" date="2020-01" db="EMBL/GenBank/DDBJ databases">
        <authorList>
            <person name="Rat A."/>
        </authorList>
    </citation>
    <scope>NUCLEOTIDE SEQUENCE</scope>
    <source>
        <strain evidence="8">LMG 28251</strain>
    </source>
</reference>
<dbReference type="GO" id="GO:0003677">
    <property type="term" value="F:DNA binding"/>
    <property type="evidence" value="ECO:0007669"/>
    <property type="project" value="UniProtKB-UniRule"/>
</dbReference>
<protein>
    <recommendedName>
        <fullName evidence="4">Transcription elongation factor GreB</fullName>
    </recommendedName>
    <alternativeName>
        <fullName evidence="4">Transcript cleavage factor GreB</fullName>
    </alternativeName>
</protein>
<keyword evidence="1 4" id="KW-0805">Transcription regulation</keyword>
<dbReference type="EMBL" id="JAAEDH010000001">
    <property type="protein sequence ID" value="MBR0653799.1"/>
    <property type="molecule type" value="Genomic_DNA"/>
</dbReference>
<keyword evidence="3 4" id="KW-0804">Transcription</keyword>
<feature type="domain" description="Transcription elongation factor GreA/GreB C-terminal" evidence="6">
    <location>
        <begin position="100"/>
        <end position="173"/>
    </location>
</feature>
<dbReference type="PANTHER" id="PTHR30437:SF6">
    <property type="entry name" value="TRANSCRIPTION ELONGATION FACTOR GREB"/>
    <property type="match status" value="1"/>
</dbReference>
<dbReference type="Pfam" id="PF01272">
    <property type="entry name" value="GreA_GreB"/>
    <property type="match status" value="1"/>
</dbReference>
<dbReference type="GO" id="GO:0032784">
    <property type="term" value="P:regulation of DNA-templated transcription elongation"/>
    <property type="evidence" value="ECO:0007669"/>
    <property type="project" value="UniProtKB-UniRule"/>
</dbReference>
<comment type="caution">
    <text evidence="8">The sequence shown here is derived from an EMBL/GenBank/DDBJ whole genome shotgun (WGS) entry which is preliminary data.</text>
</comment>
<keyword evidence="8" id="KW-0251">Elongation factor</keyword>
<dbReference type="InterPro" id="IPR022691">
    <property type="entry name" value="Tscrpt_elong_fac_GreA/B_N"/>
</dbReference>